<dbReference type="GeneID" id="98151721"/>
<name>A0ABR4L4F4_9EURO</name>
<dbReference type="EMBL" id="JBFXLR010000004">
    <property type="protein sequence ID" value="KAL2859049.1"/>
    <property type="molecule type" value="Genomic_DNA"/>
</dbReference>
<proteinExistence type="predicted"/>
<dbReference type="RefSeq" id="XP_070904013.1">
    <property type="nucleotide sequence ID" value="XM_071036557.1"/>
</dbReference>
<accession>A0ABR4L4F4</accession>
<reference evidence="2 3" key="1">
    <citation type="submission" date="2024-07" db="EMBL/GenBank/DDBJ databases">
        <title>Section-level genome sequencing and comparative genomics of Aspergillus sections Usti and Cavernicolus.</title>
        <authorList>
            <consortium name="Lawrence Berkeley National Laboratory"/>
            <person name="Nybo J.L."/>
            <person name="Vesth T.C."/>
            <person name="Theobald S."/>
            <person name="Frisvad J.C."/>
            <person name="Larsen T.O."/>
            <person name="Kjaerboelling I."/>
            <person name="Rothschild-Mancinelli K."/>
            <person name="Lyhne E.K."/>
            <person name="Kogle M.E."/>
            <person name="Barry K."/>
            <person name="Clum A."/>
            <person name="Na H."/>
            <person name="Ledsgaard L."/>
            <person name="Lin J."/>
            <person name="Lipzen A."/>
            <person name="Kuo A."/>
            <person name="Riley R."/>
            <person name="Mondo S."/>
            <person name="LaButti K."/>
            <person name="Haridas S."/>
            <person name="Pangalinan J."/>
            <person name="Salamov A.A."/>
            <person name="Simmons B.A."/>
            <person name="Magnuson J.K."/>
            <person name="Chen J."/>
            <person name="Drula E."/>
            <person name="Henrissat B."/>
            <person name="Wiebenga A."/>
            <person name="Lubbers R.J."/>
            <person name="Gomes A.C."/>
            <person name="Macurrencykelacurrency M.R."/>
            <person name="Stajich J."/>
            <person name="Grigoriev I.V."/>
            <person name="Mortensen U.H."/>
            <person name="De vries R.P."/>
            <person name="Baker S.E."/>
            <person name="Andersen M.R."/>
        </authorList>
    </citation>
    <scope>NUCLEOTIDE SEQUENCE [LARGE SCALE GENOMIC DNA]</scope>
    <source>
        <strain evidence="2 3">CBS 756.74</strain>
    </source>
</reference>
<evidence type="ECO:0000313" key="3">
    <source>
        <dbReference type="Proteomes" id="UP001610444"/>
    </source>
</evidence>
<feature type="region of interest" description="Disordered" evidence="1">
    <location>
        <begin position="1"/>
        <end position="30"/>
    </location>
</feature>
<gene>
    <name evidence="2" type="ORF">BJX68DRAFT_145354</name>
</gene>
<organism evidence="2 3">
    <name type="scientific">Aspergillus pseudodeflectus</name>
    <dbReference type="NCBI Taxonomy" id="176178"/>
    <lineage>
        <taxon>Eukaryota</taxon>
        <taxon>Fungi</taxon>
        <taxon>Dikarya</taxon>
        <taxon>Ascomycota</taxon>
        <taxon>Pezizomycotina</taxon>
        <taxon>Eurotiomycetes</taxon>
        <taxon>Eurotiomycetidae</taxon>
        <taxon>Eurotiales</taxon>
        <taxon>Aspergillaceae</taxon>
        <taxon>Aspergillus</taxon>
        <taxon>Aspergillus subgen. Nidulantes</taxon>
    </lineage>
</organism>
<evidence type="ECO:0000256" key="1">
    <source>
        <dbReference type="SAM" id="MobiDB-lite"/>
    </source>
</evidence>
<feature type="compositionally biased region" description="Basic and acidic residues" evidence="1">
    <location>
        <begin position="20"/>
        <end position="30"/>
    </location>
</feature>
<keyword evidence="3" id="KW-1185">Reference proteome</keyword>
<evidence type="ECO:0000313" key="2">
    <source>
        <dbReference type="EMBL" id="KAL2859049.1"/>
    </source>
</evidence>
<comment type="caution">
    <text evidence="2">The sequence shown here is derived from an EMBL/GenBank/DDBJ whole genome shotgun (WGS) entry which is preliminary data.</text>
</comment>
<dbReference type="Proteomes" id="UP001610444">
    <property type="component" value="Unassembled WGS sequence"/>
</dbReference>
<sequence length="154" mass="17307">MVFGEKRQGRPTIFPSIDPKPPRDEYARDQRPFKSNLAEYRIVSFGEFFFAFPAQPQFSRHTRGGGWSRHLGKSAALRSFCRMRIADWQNSQAASPSTQPQPALSASSFFAAALKAIISPLYHTSSSILSSLCLSRHSSAAHSLLYHQHFCYLP</sequence>
<protein>
    <submittedName>
        <fullName evidence="2">Uncharacterized protein</fullName>
    </submittedName>
</protein>